<gene>
    <name evidence="2" type="ORF">OP10G_3519</name>
</gene>
<dbReference type="HOGENOM" id="CLU_1432606_0_0_0"/>
<dbReference type="InterPro" id="IPR025510">
    <property type="entry name" value="DUF4397"/>
</dbReference>
<evidence type="ECO:0000313" key="2">
    <source>
        <dbReference type="EMBL" id="AIE86887.1"/>
    </source>
</evidence>
<dbReference type="EMBL" id="CP007139">
    <property type="protein sequence ID" value="AIE86887.1"/>
    <property type="molecule type" value="Genomic_DNA"/>
</dbReference>
<dbReference type="Proteomes" id="UP000027982">
    <property type="component" value="Chromosome"/>
</dbReference>
<dbReference type="Pfam" id="PF14344">
    <property type="entry name" value="DUF4397"/>
    <property type="match status" value="1"/>
</dbReference>
<proteinExistence type="predicted"/>
<reference evidence="2 3" key="1">
    <citation type="journal article" date="2014" name="PLoS ONE">
        <title>The first complete genome sequence of the class fimbriimonadia in the phylum armatimonadetes.</title>
        <authorList>
            <person name="Hu Z.Y."/>
            <person name="Wang Y.Z."/>
            <person name="Im W.T."/>
            <person name="Wang S.Y."/>
            <person name="Zhao G.P."/>
            <person name="Zheng H.J."/>
            <person name="Quan Z.X."/>
        </authorList>
    </citation>
    <scope>NUCLEOTIDE SEQUENCE [LARGE SCALE GENOMIC DNA]</scope>
    <source>
        <strain evidence="2">Gsoil 348</strain>
    </source>
</reference>
<dbReference type="KEGG" id="fgi:OP10G_3519"/>
<sequence>MNAISNPASVSLAINSQTINGAAPYGYASDYTVFNNGNRSIVVSDSTTGGALLNTNELFELDHYYTVIAYRNGGGTYSEMKLSDVPALSGSDGQVRIVNVSNQTVDVYLTAVGADITGTVPTINDLTTGDTAQQYLIRTPGAYTVTVTNSDNQTILYTKNISVTGREAQTVVVTGNAGTPILALPGRHF</sequence>
<keyword evidence="3" id="KW-1185">Reference proteome</keyword>
<evidence type="ECO:0000313" key="3">
    <source>
        <dbReference type="Proteomes" id="UP000027982"/>
    </source>
</evidence>
<feature type="domain" description="DUF4397" evidence="1">
    <location>
        <begin position="2"/>
        <end position="108"/>
    </location>
</feature>
<name>A0A068NU42_FIMGI</name>
<dbReference type="AlphaFoldDB" id="A0A068NU42"/>
<accession>A0A068NU42</accession>
<evidence type="ECO:0000259" key="1">
    <source>
        <dbReference type="Pfam" id="PF14344"/>
    </source>
</evidence>
<protein>
    <recommendedName>
        <fullName evidence="1">DUF4397 domain-containing protein</fullName>
    </recommendedName>
</protein>
<organism evidence="2 3">
    <name type="scientific">Fimbriimonas ginsengisoli Gsoil 348</name>
    <dbReference type="NCBI Taxonomy" id="661478"/>
    <lineage>
        <taxon>Bacteria</taxon>
        <taxon>Bacillati</taxon>
        <taxon>Armatimonadota</taxon>
        <taxon>Fimbriimonadia</taxon>
        <taxon>Fimbriimonadales</taxon>
        <taxon>Fimbriimonadaceae</taxon>
        <taxon>Fimbriimonas</taxon>
    </lineage>
</organism>